<dbReference type="Pfam" id="PF00970">
    <property type="entry name" value="FAD_binding_6"/>
    <property type="match status" value="1"/>
</dbReference>
<dbReference type="AlphaFoldDB" id="A0A0F4T2S5"/>
<dbReference type="InterPro" id="IPR001709">
    <property type="entry name" value="Flavoprot_Pyr_Nucl_cyt_Rdtase"/>
</dbReference>
<dbReference type="EMBL" id="LACD01000030">
    <property type="protein sequence ID" value="KJZ38374.1"/>
    <property type="molecule type" value="Genomic_DNA"/>
</dbReference>
<gene>
    <name evidence="6" type="ORF">VC34_23960</name>
</gene>
<dbReference type="SUPFAM" id="SSF63380">
    <property type="entry name" value="Riboflavin synthase domain-like"/>
    <property type="match status" value="1"/>
</dbReference>
<dbReference type="SUPFAM" id="SSF52343">
    <property type="entry name" value="Ferredoxin reductase-like, C-terminal NADP-linked domain"/>
    <property type="match status" value="1"/>
</dbReference>
<protein>
    <recommendedName>
        <fullName evidence="2">ferredoxin--NADP(+) reductase</fullName>
        <ecNumber evidence="2">1.18.1.2</ecNumber>
    </recommendedName>
</protein>
<dbReference type="PROSITE" id="PS51384">
    <property type="entry name" value="FAD_FR"/>
    <property type="match status" value="1"/>
</dbReference>
<comment type="similarity">
    <text evidence="1">Belongs to the ferredoxin--NADP reductase type 1 family.</text>
</comment>
<comment type="catalytic activity">
    <reaction evidence="4">
        <text>2 reduced [2Fe-2S]-[ferredoxin] + NADP(+) + H(+) = 2 oxidized [2Fe-2S]-[ferredoxin] + NADPH</text>
        <dbReference type="Rhea" id="RHEA:20125"/>
        <dbReference type="Rhea" id="RHEA-COMP:10000"/>
        <dbReference type="Rhea" id="RHEA-COMP:10001"/>
        <dbReference type="ChEBI" id="CHEBI:15378"/>
        <dbReference type="ChEBI" id="CHEBI:33737"/>
        <dbReference type="ChEBI" id="CHEBI:33738"/>
        <dbReference type="ChEBI" id="CHEBI:57783"/>
        <dbReference type="ChEBI" id="CHEBI:58349"/>
        <dbReference type="EC" id="1.18.1.2"/>
    </reaction>
</comment>
<reference evidence="6 7" key="1">
    <citation type="submission" date="2015-03" db="EMBL/GenBank/DDBJ databases">
        <title>Comparative genomics of Pseudomonas insights into diversity of traits involved in vanlence and defense.</title>
        <authorList>
            <person name="Qin Y."/>
        </authorList>
    </citation>
    <scope>NUCLEOTIDE SEQUENCE [LARGE SCALE GENOMIC DNA]</scope>
    <source>
        <strain evidence="6 7">C3</strain>
    </source>
</reference>
<dbReference type="Proteomes" id="UP000033500">
    <property type="component" value="Unassembled WGS sequence"/>
</dbReference>
<dbReference type="InterPro" id="IPR051930">
    <property type="entry name" value="FNR_type-1"/>
</dbReference>
<dbReference type="PANTHER" id="PTHR47878:SF2">
    <property type="entry name" value="OXIDOREDUCTASE FAD_NAD(P)-BINDING DOMAIN PROTEIN"/>
    <property type="match status" value="1"/>
</dbReference>
<dbReference type="InterPro" id="IPR001433">
    <property type="entry name" value="OxRdtase_FAD/NAD-bd"/>
</dbReference>
<evidence type="ECO:0000256" key="2">
    <source>
        <dbReference type="ARBA" id="ARBA00013223"/>
    </source>
</evidence>
<sequence>MTASAEKFTRQTLLDVQSLTASLFTLRTTRDPGFRFRAGQFARLGVTKADGSTVWRAYSMVSSPYDEFLEFFSIVVPGGEFTSELSRLGVGDTLLVERQAFGYLTLDRFVDGRDLWLLSTGTGLAPFLSILQDFEVWEKFERIILVYSVREARELAYQDLVSGLAQRDYLAEFAHKLQFITTVTREQHHGALSGRITALIENGELERAAGLALTAEHSRVMLCGNPQMIDDTRKLLKQRHMHLSLSRRPGQVAVENYW</sequence>
<proteinExistence type="inferred from homology"/>
<dbReference type="GO" id="GO:0034599">
    <property type="term" value="P:cellular response to oxidative stress"/>
    <property type="evidence" value="ECO:0007669"/>
    <property type="project" value="TreeGrafter"/>
</dbReference>
<comment type="caution">
    <text evidence="6">The sequence shown here is derived from an EMBL/GenBank/DDBJ whole genome shotgun (WGS) entry which is preliminary data.</text>
</comment>
<evidence type="ECO:0000259" key="5">
    <source>
        <dbReference type="PROSITE" id="PS51384"/>
    </source>
</evidence>
<dbReference type="GO" id="GO:0042167">
    <property type="term" value="P:heme catabolic process"/>
    <property type="evidence" value="ECO:0007669"/>
    <property type="project" value="TreeGrafter"/>
</dbReference>
<dbReference type="GO" id="GO:0000166">
    <property type="term" value="F:nucleotide binding"/>
    <property type="evidence" value="ECO:0007669"/>
    <property type="project" value="UniProtKB-KW"/>
</dbReference>
<evidence type="ECO:0000256" key="4">
    <source>
        <dbReference type="ARBA" id="ARBA00047776"/>
    </source>
</evidence>
<dbReference type="InterPro" id="IPR017927">
    <property type="entry name" value="FAD-bd_FR_type"/>
</dbReference>
<dbReference type="CDD" id="cd06195">
    <property type="entry name" value="FNR1"/>
    <property type="match status" value="1"/>
</dbReference>
<name>A0A0F4T2S5_PSEFL</name>
<dbReference type="Pfam" id="PF00175">
    <property type="entry name" value="NAD_binding_1"/>
    <property type="match status" value="1"/>
</dbReference>
<dbReference type="GO" id="GO:0004324">
    <property type="term" value="F:ferredoxin-NADP+ reductase activity"/>
    <property type="evidence" value="ECO:0007669"/>
    <property type="project" value="UniProtKB-EC"/>
</dbReference>
<evidence type="ECO:0000256" key="3">
    <source>
        <dbReference type="ARBA" id="ARBA00022741"/>
    </source>
</evidence>
<keyword evidence="3" id="KW-0547">Nucleotide-binding</keyword>
<feature type="domain" description="FAD-binding FR-type" evidence="5">
    <location>
        <begin position="6"/>
        <end position="107"/>
    </location>
</feature>
<dbReference type="PRINTS" id="PR00410">
    <property type="entry name" value="PHEHYDRXLASE"/>
</dbReference>
<evidence type="ECO:0000256" key="1">
    <source>
        <dbReference type="ARBA" id="ARBA00008312"/>
    </source>
</evidence>
<dbReference type="Gene3D" id="2.40.30.10">
    <property type="entry name" value="Translation factors"/>
    <property type="match status" value="1"/>
</dbReference>
<dbReference type="EC" id="1.18.1.2" evidence="2"/>
<evidence type="ECO:0000313" key="7">
    <source>
        <dbReference type="Proteomes" id="UP000033500"/>
    </source>
</evidence>
<dbReference type="RefSeq" id="WP_046048764.1">
    <property type="nucleotide sequence ID" value="NZ_LACD01000030.1"/>
</dbReference>
<dbReference type="InterPro" id="IPR033892">
    <property type="entry name" value="FNR_bac"/>
</dbReference>
<dbReference type="PATRIC" id="fig|294.131.peg.3810"/>
<dbReference type="PANTHER" id="PTHR47878">
    <property type="entry name" value="OXIDOREDUCTASE FAD/NAD(P)-BINDING DOMAIN PROTEIN"/>
    <property type="match status" value="1"/>
</dbReference>
<dbReference type="InterPro" id="IPR008333">
    <property type="entry name" value="Cbr1-like_FAD-bd_dom"/>
</dbReference>
<organism evidence="6 7">
    <name type="scientific">Pseudomonas fluorescens</name>
    <dbReference type="NCBI Taxonomy" id="294"/>
    <lineage>
        <taxon>Bacteria</taxon>
        <taxon>Pseudomonadati</taxon>
        <taxon>Pseudomonadota</taxon>
        <taxon>Gammaproteobacteria</taxon>
        <taxon>Pseudomonadales</taxon>
        <taxon>Pseudomonadaceae</taxon>
        <taxon>Pseudomonas</taxon>
    </lineage>
</organism>
<dbReference type="Gene3D" id="3.40.50.80">
    <property type="entry name" value="Nucleotide-binding domain of ferredoxin-NADP reductase (FNR) module"/>
    <property type="match status" value="1"/>
</dbReference>
<dbReference type="InterPro" id="IPR017938">
    <property type="entry name" value="Riboflavin_synthase-like_b-brl"/>
</dbReference>
<dbReference type="PRINTS" id="PR00371">
    <property type="entry name" value="FPNCR"/>
</dbReference>
<dbReference type="InterPro" id="IPR039261">
    <property type="entry name" value="FNR_nucleotide-bd"/>
</dbReference>
<evidence type="ECO:0000313" key="6">
    <source>
        <dbReference type="EMBL" id="KJZ38374.1"/>
    </source>
</evidence>
<accession>A0A0F4T2S5</accession>